<dbReference type="GeneID" id="54484292"/>
<name>A0A6A6WG51_9PEZI</name>
<keyword evidence="5" id="KW-1185">Reference proteome</keyword>
<dbReference type="Pfam" id="PF00583">
    <property type="entry name" value="Acetyltransf_1"/>
    <property type="match status" value="1"/>
</dbReference>
<dbReference type="SUPFAM" id="SSF55729">
    <property type="entry name" value="Acyl-CoA N-acyltransferases (Nat)"/>
    <property type="match status" value="1"/>
</dbReference>
<evidence type="ECO:0000313" key="5">
    <source>
        <dbReference type="Proteomes" id="UP000799437"/>
    </source>
</evidence>
<feature type="domain" description="N-acetyltransferase" evidence="3">
    <location>
        <begin position="58"/>
        <end position="226"/>
    </location>
</feature>
<dbReference type="OrthoDB" id="41532at2759"/>
<dbReference type="InterPro" id="IPR016181">
    <property type="entry name" value="Acyl_CoA_acyltransferase"/>
</dbReference>
<protein>
    <recommendedName>
        <fullName evidence="3">N-acetyltransferase domain-containing protein</fullName>
    </recommendedName>
</protein>
<keyword evidence="1" id="KW-0808">Transferase</keyword>
<dbReference type="Proteomes" id="UP000799437">
    <property type="component" value="Unassembled WGS sequence"/>
</dbReference>
<dbReference type="InterPro" id="IPR050680">
    <property type="entry name" value="YpeA/RimI_acetyltransf"/>
</dbReference>
<dbReference type="RefSeq" id="XP_033604194.1">
    <property type="nucleotide sequence ID" value="XM_033743238.1"/>
</dbReference>
<evidence type="ECO:0000313" key="4">
    <source>
        <dbReference type="EMBL" id="KAF2761743.1"/>
    </source>
</evidence>
<dbReference type="AlphaFoldDB" id="A0A6A6WG51"/>
<dbReference type="GO" id="GO:0016747">
    <property type="term" value="F:acyltransferase activity, transferring groups other than amino-acyl groups"/>
    <property type="evidence" value="ECO:0007669"/>
    <property type="project" value="InterPro"/>
</dbReference>
<keyword evidence="2" id="KW-0012">Acyltransferase</keyword>
<evidence type="ECO:0000256" key="2">
    <source>
        <dbReference type="ARBA" id="ARBA00023315"/>
    </source>
</evidence>
<dbReference type="InterPro" id="IPR000182">
    <property type="entry name" value="GNAT_dom"/>
</dbReference>
<dbReference type="CDD" id="cd04301">
    <property type="entry name" value="NAT_SF"/>
    <property type="match status" value="1"/>
</dbReference>
<dbReference type="PROSITE" id="PS51186">
    <property type="entry name" value="GNAT"/>
    <property type="match status" value="1"/>
</dbReference>
<proteinExistence type="predicted"/>
<dbReference type="EMBL" id="ML996566">
    <property type="protein sequence ID" value="KAF2761743.1"/>
    <property type="molecule type" value="Genomic_DNA"/>
</dbReference>
<evidence type="ECO:0000259" key="3">
    <source>
        <dbReference type="PROSITE" id="PS51186"/>
    </source>
</evidence>
<accession>A0A6A6WG51</accession>
<dbReference type="Gene3D" id="3.40.630.30">
    <property type="match status" value="1"/>
</dbReference>
<organism evidence="4 5">
    <name type="scientific">Pseudovirgaria hyperparasitica</name>
    <dbReference type="NCBI Taxonomy" id="470096"/>
    <lineage>
        <taxon>Eukaryota</taxon>
        <taxon>Fungi</taxon>
        <taxon>Dikarya</taxon>
        <taxon>Ascomycota</taxon>
        <taxon>Pezizomycotina</taxon>
        <taxon>Dothideomycetes</taxon>
        <taxon>Dothideomycetes incertae sedis</taxon>
        <taxon>Acrospermales</taxon>
        <taxon>Acrospermaceae</taxon>
        <taxon>Pseudovirgaria</taxon>
    </lineage>
</organism>
<reference evidence="4" key="1">
    <citation type="journal article" date="2020" name="Stud. Mycol.">
        <title>101 Dothideomycetes genomes: a test case for predicting lifestyles and emergence of pathogens.</title>
        <authorList>
            <person name="Haridas S."/>
            <person name="Albert R."/>
            <person name="Binder M."/>
            <person name="Bloem J."/>
            <person name="Labutti K."/>
            <person name="Salamov A."/>
            <person name="Andreopoulos B."/>
            <person name="Baker S."/>
            <person name="Barry K."/>
            <person name="Bills G."/>
            <person name="Bluhm B."/>
            <person name="Cannon C."/>
            <person name="Castanera R."/>
            <person name="Culley D."/>
            <person name="Daum C."/>
            <person name="Ezra D."/>
            <person name="Gonzalez J."/>
            <person name="Henrissat B."/>
            <person name="Kuo A."/>
            <person name="Liang C."/>
            <person name="Lipzen A."/>
            <person name="Lutzoni F."/>
            <person name="Magnuson J."/>
            <person name="Mondo S."/>
            <person name="Nolan M."/>
            <person name="Ohm R."/>
            <person name="Pangilinan J."/>
            <person name="Park H.-J."/>
            <person name="Ramirez L."/>
            <person name="Alfaro M."/>
            <person name="Sun H."/>
            <person name="Tritt A."/>
            <person name="Yoshinaga Y."/>
            <person name="Zwiers L.-H."/>
            <person name="Turgeon B."/>
            <person name="Goodwin S."/>
            <person name="Spatafora J."/>
            <person name="Crous P."/>
            <person name="Grigoriev I."/>
        </authorList>
    </citation>
    <scope>NUCLEOTIDE SEQUENCE</scope>
    <source>
        <strain evidence="4">CBS 121739</strain>
    </source>
</reference>
<dbReference type="PANTHER" id="PTHR43420">
    <property type="entry name" value="ACETYLTRANSFERASE"/>
    <property type="match status" value="1"/>
</dbReference>
<gene>
    <name evidence="4" type="ORF">EJ05DRAFT_472713</name>
</gene>
<evidence type="ECO:0000256" key="1">
    <source>
        <dbReference type="ARBA" id="ARBA00022679"/>
    </source>
</evidence>
<sequence length="235" mass="26444">MHSSEEIWKGLVLRQKEYRLGALQASPQCFASSYDREVAFEHDVWDTRLRNPLAETLVAVRPGDKSGRLADQAEVILYQPWLGTIVLTGPMEGHNSVDPLVKGNSVVASAVDSPNETMQDATAKGEDSVPHYQLNAIYVSPSDRGLGIGKLLIDAAIERVVSKEQDAQIARITLIVDYYNHAARRLYERCGFQVIRRYFFDDPRLTKHDEDPPEQTEAAVMERIMELQAAIDKVY</sequence>